<dbReference type="Gene3D" id="2.60.40.1120">
    <property type="entry name" value="Carboxypeptidase-like, regulatory domain"/>
    <property type="match status" value="1"/>
</dbReference>
<protein>
    <recommendedName>
        <fullName evidence="3">OmpA-like domain-containing protein</fullName>
    </recommendedName>
</protein>
<dbReference type="OrthoDB" id="946517at2"/>
<evidence type="ECO:0000256" key="2">
    <source>
        <dbReference type="SAM" id="SignalP"/>
    </source>
</evidence>
<dbReference type="EMBL" id="SMFL01000002">
    <property type="protein sequence ID" value="TDE17093.1"/>
    <property type="molecule type" value="Genomic_DNA"/>
</dbReference>
<evidence type="ECO:0000313" key="5">
    <source>
        <dbReference type="Proteomes" id="UP000294850"/>
    </source>
</evidence>
<dbReference type="AlphaFoldDB" id="A0A4R5E0J4"/>
<dbReference type="SUPFAM" id="SSF49464">
    <property type="entry name" value="Carboxypeptidase regulatory domain-like"/>
    <property type="match status" value="1"/>
</dbReference>
<dbReference type="GO" id="GO:0016020">
    <property type="term" value="C:membrane"/>
    <property type="evidence" value="ECO:0007669"/>
    <property type="project" value="UniProtKB-UniRule"/>
</dbReference>
<gene>
    <name evidence="4" type="ORF">E0F88_04110</name>
</gene>
<dbReference type="InterPro" id="IPR050330">
    <property type="entry name" value="Bact_OuterMem_StrucFunc"/>
</dbReference>
<evidence type="ECO:0000256" key="1">
    <source>
        <dbReference type="PROSITE-ProRule" id="PRU00473"/>
    </source>
</evidence>
<dbReference type="PANTHER" id="PTHR30329">
    <property type="entry name" value="STATOR ELEMENT OF FLAGELLAR MOTOR COMPLEX"/>
    <property type="match status" value="1"/>
</dbReference>
<sequence>MPRAVFCLFCMLCLSAFCKAQCLKIYGRITDAYSGKRVSGATILFKTKEKQQVLFETKMNGLYQISLPCDAQSVVIEAKGYRSQKLPFNIIERLENASFYAPLLLVATDKQISDQPYFQTDQHHVTLNENNTGKQGSTVRVFEIVDALTGKRVAAELCLFYTKTGARDCQQMASGGAGYETTFREADIVAIEVKSAGYQSYFGNLIMDQLDSKKSTYQIRLSRSTNLLSVFINADSKSIKCQLTGDKPVELSSSDGVHFFADILPRKSYTLQINDKTGKTLAAKTFSSKEGINFYALNVNAPAGKLAKPIKRPLIMQPGAFDTVKRVLYFKQSDYHLSDENKLRLDSIAAWLSSDPTHFLRITGHTDNTGPANLNHILSEYRARVAYHYLEEKGAARGQMKYTGAGSNSPNAANDIETNKIKNRRVEIQLMKNL</sequence>
<name>A0A4R5E0J4_9BACT</name>
<dbReference type="InterPro" id="IPR008969">
    <property type="entry name" value="CarboxyPept-like_regulatory"/>
</dbReference>
<keyword evidence="1" id="KW-0472">Membrane</keyword>
<feature type="signal peptide" evidence="2">
    <location>
        <begin position="1"/>
        <end position="20"/>
    </location>
</feature>
<dbReference type="RefSeq" id="WP_131956857.1">
    <property type="nucleotide sequence ID" value="NZ_SMFL01000002.1"/>
</dbReference>
<keyword evidence="5" id="KW-1185">Reference proteome</keyword>
<feature type="chain" id="PRO_5020399622" description="OmpA-like domain-containing protein" evidence="2">
    <location>
        <begin position="21"/>
        <end position="434"/>
    </location>
</feature>
<evidence type="ECO:0000313" key="4">
    <source>
        <dbReference type="EMBL" id="TDE17093.1"/>
    </source>
</evidence>
<dbReference type="InterPro" id="IPR006665">
    <property type="entry name" value="OmpA-like"/>
</dbReference>
<feature type="domain" description="OmpA-like" evidence="3">
    <location>
        <begin position="317"/>
        <end position="434"/>
    </location>
</feature>
<dbReference type="PANTHER" id="PTHR30329:SF21">
    <property type="entry name" value="LIPOPROTEIN YIAD-RELATED"/>
    <property type="match status" value="1"/>
</dbReference>
<dbReference type="SUPFAM" id="SSF103088">
    <property type="entry name" value="OmpA-like"/>
    <property type="match status" value="1"/>
</dbReference>
<dbReference type="PROSITE" id="PS51123">
    <property type="entry name" value="OMPA_2"/>
    <property type="match status" value="1"/>
</dbReference>
<dbReference type="Proteomes" id="UP000294850">
    <property type="component" value="Unassembled WGS sequence"/>
</dbReference>
<dbReference type="CDD" id="cd07185">
    <property type="entry name" value="OmpA_C-like"/>
    <property type="match status" value="1"/>
</dbReference>
<organism evidence="4 5">
    <name type="scientific">Dyadobacter psychrotolerans</name>
    <dbReference type="NCBI Taxonomy" id="2541721"/>
    <lineage>
        <taxon>Bacteria</taxon>
        <taxon>Pseudomonadati</taxon>
        <taxon>Bacteroidota</taxon>
        <taxon>Cytophagia</taxon>
        <taxon>Cytophagales</taxon>
        <taxon>Spirosomataceae</taxon>
        <taxon>Dyadobacter</taxon>
    </lineage>
</organism>
<evidence type="ECO:0000259" key="3">
    <source>
        <dbReference type="PROSITE" id="PS51123"/>
    </source>
</evidence>
<comment type="caution">
    <text evidence="4">The sequence shown here is derived from an EMBL/GenBank/DDBJ whole genome shotgun (WGS) entry which is preliminary data.</text>
</comment>
<proteinExistence type="predicted"/>
<dbReference type="Gene3D" id="3.30.1330.60">
    <property type="entry name" value="OmpA-like domain"/>
    <property type="match status" value="1"/>
</dbReference>
<dbReference type="InterPro" id="IPR036737">
    <property type="entry name" value="OmpA-like_sf"/>
</dbReference>
<accession>A0A4R5E0J4</accession>
<keyword evidence="2" id="KW-0732">Signal</keyword>
<reference evidence="4 5" key="1">
    <citation type="submission" date="2019-03" db="EMBL/GenBank/DDBJ databases">
        <title>Dyadobacter AR-3-6 sp. nov., isolated from arctic soil.</title>
        <authorList>
            <person name="Chaudhary D.K."/>
        </authorList>
    </citation>
    <scope>NUCLEOTIDE SEQUENCE [LARGE SCALE GENOMIC DNA]</scope>
    <source>
        <strain evidence="4 5">AR-3-6</strain>
    </source>
</reference>
<dbReference type="Pfam" id="PF00691">
    <property type="entry name" value="OmpA"/>
    <property type="match status" value="1"/>
</dbReference>